<sequence length="492" mass="54899">MRRVWGSPGPRENPADLRHRSARFPLAKIGERDPTGNRARPAKVRGERYRFLVTKQQYFRKTYNKCVALQQHTRTIRRFITSSHLKQARHYTHVYMSVYNHLLHLHNQLHIPRGAVAERLYCSPPTKANRVRSSAGPLPGFPHARIVPDNATGQRVSSGISQFPPPFHSGASSYSLRFTLIGSQDLAEPAWRTKTVTAMETKLFDPYTSKAVNIHPVDRRNVRASFMCVYIYIIYIHLPPANWARFPAGLLPDFRVLESCRTMPLVGRFSPGSPVSPRPCIPALVHTHLTSTLIDSQRLDRHDGNTACLTRRSDEALWLRVSVARIAPTLLDLENAGRGQESEILGCRSKFNCANGHWIPRWQTSDVYQDGGRLPRCLTEYGRGGGGQPTNLLGYSPPHLGELSSIPDGVALGFSHVGIVPDDDADRRVSSGLSRFPPRLNSGAAPASEKAEVTVDGLYPSLAWVRKALESASRLTGYCVLRNIPYWLGSPV</sequence>
<gene>
    <name evidence="2" type="ORF">PR048_000205</name>
</gene>
<evidence type="ECO:0000313" key="2">
    <source>
        <dbReference type="EMBL" id="KAJ8894898.1"/>
    </source>
</evidence>
<name>A0ABQ9IDZ5_9NEOP</name>
<keyword evidence="3" id="KW-1185">Reference proteome</keyword>
<accession>A0ABQ9IDZ5</accession>
<evidence type="ECO:0000313" key="3">
    <source>
        <dbReference type="Proteomes" id="UP001159363"/>
    </source>
</evidence>
<proteinExistence type="predicted"/>
<dbReference type="Proteomes" id="UP001159363">
    <property type="component" value="Chromosome 1"/>
</dbReference>
<comment type="caution">
    <text evidence="2">The sequence shown here is derived from an EMBL/GenBank/DDBJ whole genome shotgun (WGS) entry which is preliminary data.</text>
</comment>
<organism evidence="2 3">
    <name type="scientific">Dryococelus australis</name>
    <dbReference type="NCBI Taxonomy" id="614101"/>
    <lineage>
        <taxon>Eukaryota</taxon>
        <taxon>Metazoa</taxon>
        <taxon>Ecdysozoa</taxon>
        <taxon>Arthropoda</taxon>
        <taxon>Hexapoda</taxon>
        <taxon>Insecta</taxon>
        <taxon>Pterygota</taxon>
        <taxon>Neoptera</taxon>
        <taxon>Polyneoptera</taxon>
        <taxon>Phasmatodea</taxon>
        <taxon>Verophasmatodea</taxon>
        <taxon>Anareolatae</taxon>
        <taxon>Phasmatidae</taxon>
        <taxon>Eurycanthinae</taxon>
        <taxon>Dryococelus</taxon>
    </lineage>
</organism>
<dbReference type="EMBL" id="JARBHB010000001">
    <property type="protein sequence ID" value="KAJ8894898.1"/>
    <property type="molecule type" value="Genomic_DNA"/>
</dbReference>
<evidence type="ECO:0000256" key="1">
    <source>
        <dbReference type="SAM" id="MobiDB-lite"/>
    </source>
</evidence>
<reference evidence="2 3" key="1">
    <citation type="submission" date="2023-02" db="EMBL/GenBank/DDBJ databases">
        <title>LHISI_Scaffold_Assembly.</title>
        <authorList>
            <person name="Stuart O.P."/>
            <person name="Cleave R."/>
            <person name="Magrath M.J.L."/>
            <person name="Mikheyev A.S."/>
        </authorList>
    </citation>
    <scope>NUCLEOTIDE SEQUENCE [LARGE SCALE GENOMIC DNA]</scope>
    <source>
        <strain evidence="2">Daus_M_001</strain>
        <tissue evidence="2">Leg muscle</tissue>
    </source>
</reference>
<feature type="region of interest" description="Disordered" evidence="1">
    <location>
        <begin position="1"/>
        <end position="25"/>
    </location>
</feature>
<protein>
    <submittedName>
        <fullName evidence="2">Uncharacterized protein</fullName>
    </submittedName>
</protein>